<gene>
    <name evidence="2" type="ORF">G5C65_20820</name>
</gene>
<dbReference type="EMBL" id="JAAKZZ010000228">
    <property type="protein sequence ID" value="NGO70750.1"/>
    <property type="molecule type" value="Genomic_DNA"/>
</dbReference>
<sequence>MNSLLTVRDTVDLEERPDDFEAERLHQIVPIAAEVSRRTGEPPVTDAEEILTRHSRS</sequence>
<evidence type="ECO:0000313" key="2">
    <source>
        <dbReference type="EMBL" id="NGO70750.1"/>
    </source>
</evidence>
<reference evidence="2 3" key="1">
    <citation type="submission" date="2020-02" db="EMBL/GenBank/DDBJ databases">
        <title>Whole-genome analyses of novel actinobacteria.</title>
        <authorList>
            <person name="Sahin N."/>
            <person name="Tatar D."/>
        </authorList>
    </citation>
    <scope>NUCLEOTIDE SEQUENCE [LARGE SCALE GENOMIC DNA]</scope>
    <source>
        <strain evidence="2 3">SB3404</strain>
    </source>
</reference>
<dbReference type="RefSeq" id="WP_165300405.1">
    <property type="nucleotide sequence ID" value="NZ_JAAKZZ010000228.1"/>
</dbReference>
<feature type="region of interest" description="Disordered" evidence="1">
    <location>
        <begin position="36"/>
        <end position="57"/>
    </location>
</feature>
<comment type="caution">
    <text evidence="2">The sequence shown here is derived from an EMBL/GenBank/DDBJ whole genome shotgun (WGS) entry which is preliminary data.</text>
</comment>
<dbReference type="AlphaFoldDB" id="A0A6G4X1I8"/>
<keyword evidence="3" id="KW-1185">Reference proteome</keyword>
<name>A0A6G4X1I8_9ACTN</name>
<evidence type="ECO:0000313" key="3">
    <source>
        <dbReference type="Proteomes" id="UP000477722"/>
    </source>
</evidence>
<evidence type="ECO:0000256" key="1">
    <source>
        <dbReference type="SAM" id="MobiDB-lite"/>
    </source>
</evidence>
<accession>A0A6G4X1I8</accession>
<protein>
    <submittedName>
        <fullName evidence="2">Uncharacterized protein</fullName>
    </submittedName>
</protein>
<organism evidence="2 3">
    <name type="scientific">Streptomyces boncukensis</name>
    <dbReference type="NCBI Taxonomy" id="2711219"/>
    <lineage>
        <taxon>Bacteria</taxon>
        <taxon>Bacillati</taxon>
        <taxon>Actinomycetota</taxon>
        <taxon>Actinomycetes</taxon>
        <taxon>Kitasatosporales</taxon>
        <taxon>Streptomycetaceae</taxon>
        <taxon>Streptomyces</taxon>
    </lineage>
</organism>
<dbReference type="Proteomes" id="UP000477722">
    <property type="component" value="Unassembled WGS sequence"/>
</dbReference>
<proteinExistence type="predicted"/>